<dbReference type="VEuPathDB" id="CryptoDB:Vbra_12440"/>
<dbReference type="OrthoDB" id="445178at2759"/>
<keyword evidence="2" id="KW-1185">Reference proteome</keyword>
<dbReference type="EMBL" id="CDMY01000260">
    <property type="protein sequence ID" value="CEL97993.1"/>
    <property type="molecule type" value="Genomic_DNA"/>
</dbReference>
<evidence type="ECO:0000313" key="2">
    <source>
        <dbReference type="Proteomes" id="UP000041254"/>
    </source>
</evidence>
<name>A0A0G4EM97_VITBC</name>
<reference evidence="1 2" key="1">
    <citation type="submission" date="2014-11" db="EMBL/GenBank/DDBJ databases">
        <authorList>
            <person name="Zhu J."/>
            <person name="Qi W."/>
            <person name="Song R."/>
        </authorList>
    </citation>
    <scope>NUCLEOTIDE SEQUENCE [LARGE SCALE GENOMIC DNA]</scope>
</reference>
<evidence type="ECO:0000313" key="1">
    <source>
        <dbReference type="EMBL" id="CEL97993.1"/>
    </source>
</evidence>
<dbReference type="AlphaFoldDB" id="A0A0G4EM97"/>
<gene>
    <name evidence="1" type="ORF">Vbra_12440</name>
</gene>
<accession>A0A0G4EM97</accession>
<organism evidence="1 2">
    <name type="scientific">Vitrella brassicaformis (strain CCMP3155)</name>
    <dbReference type="NCBI Taxonomy" id="1169540"/>
    <lineage>
        <taxon>Eukaryota</taxon>
        <taxon>Sar</taxon>
        <taxon>Alveolata</taxon>
        <taxon>Colpodellida</taxon>
        <taxon>Vitrellaceae</taxon>
        <taxon>Vitrella</taxon>
    </lineage>
</organism>
<dbReference type="Proteomes" id="UP000041254">
    <property type="component" value="Unassembled WGS sequence"/>
</dbReference>
<sequence>MRSEGSEEVVEDKTTAQIDEYLKTPIPGFTGFIPGKRSESIMGGTFSSANQAAAGLASMNRTLRRQFVTEGAAKARTVSAETQAKRAACRPEPSGCPYTSDGMTRVQKDYTVSSLPGYSGYVPAKYSETIVGATFQRANEIAAECRQAAKEKDSSQAYSIADVYPYKLSLPKKDRLDTYLTRSIPGYSGYIPQGVEAIGSGFSKKQKIAQELYCEQVDRILAERGEKGEAGDADA</sequence>
<protein>
    <submittedName>
        <fullName evidence="1">Uncharacterized protein</fullName>
    </submittedName>
</protein>
<dbReference type="InParanoid" id="A0A0G4EM97"/>
<proteinExistence type="predicted"/>